<sequence>MYFIQLYFSSFYPPLSLCVICSSLLRPCLLIFIVISYVRPIFVFVLHPKTLQMPSNHSLEPIETTIDVDEVFPKFVSLDLQCDCHAEALFQLVVEETQMESEHDGDDDEKPKGESEYGRKPRFFILSP</sequence>
<evidence type="ECO:0000313" key="4">
    <source>
        <dbReference type="Proteomes" id="UP001152523"/>
    </source>
</evidence>
<evidence type="ECO:0000256" key="1">
    <source>
        <dbReference type="SAM" id="MobiDB-lite"/>
    </source>
</evidence>
<organism evidence="3 4">
    <name type="scientific">Cuscuta epithymum</name>
    <dbReference type="NCBI Taxonomy" id="186058"/>
    <lineage>
        <taxon>Eukaryota</taxon>
        <taxon>Viridiplantae</taxon>
        <taxon>Streptophyta</taxon>
        <taxon>Embryophyta</taxon>
        <taxon>Tracheophyta</taxon>
        <taxon>Spermatophyta</taxon>
        <taxon>Magnoliopsida</taxon>
        <taxon>eudicotyledons</taxon>
        <taxon>Gunneridae</taxon>
        <taxon>Pentapetalae</taxon>
        <taxon>asterids</taxon>
        <taxon>lamiids</taxon>
        <taxon>Solanales</taxon>
        <taxon>Convolvulaceae</taxon>
        <taxon>Cuscuteae</taxon>
        <taxon>Cuscuta</taxon>
        <taxon>Cuscuta subgen. Cuscuta</taxon>
    </lineage>
</organism>
<feature type="region of interest" description="Disordered" evidence="1">
    <location>
        <begin position="98"/>
        <end position="128"/>
    </location>
</feature>
<feature type="compositionally biased region" description="Basic and acidic residues" evidence="1">
    <location>
        <begin position="109"/>
        <end position="119"/>
    </location>
</feature>
<keyword evidence="2" id="KW-0472">Membrane</keyword>
<accession>A0AAV0F494</accession>
<dbReference type="AlphaFoldDB" id="A0AAV0F494"/>
<keyword evidence="2" id="KW-0812">Transmembrane</keyword>
<proteinExistence type="predicted"/>
<feature type="transmembrane region" description="Helical" evidence="2">
    <location>
        <begin position="12"/>
        <end position="38"/>
    </location>
</feature>
<dbReference type="EMBL" id="CAMAPF010000959">
    <property type="protein sequence ID" value="CAH9130304.1"/>
    <property type="molecule type" value="Genomic_DNA"/>
</dbReference>
<feature type="compositionally biased region" description="Acidic residues" evidence="1">
    <location>
        <begin position="98"/>
        <end position="108"/>
    </location>
</feature>
<keyword evidence="4" id="KW-1185">Reference proteome</keyword>
<reference evidence="3" key="1">
    <citation type="submission" date="2022-07" db="EMBL/GenBank/DDBJ databases">
        <authorList>
            <person name="Macas J."/>
            <person name="Novak P."/>
            <person name="Neumann P."/>
        </authorList>
    </citation>
    <scope>NUCLEOTIDE SEQUENCE</scope>
</reference>
<evidence type="ECO:0000256" key="2">
    <source>
        <dbReference type="SAM" id="Phobius"/>
    </source>
</evidence>
<keyword evidence="2" id="KW-1133">Transmembrane helix</keyword>
<gene>
    <name evidence="3" type="ORF">CEPIT_LOCUS30531</name>
</gene>
<comment type="caution">
    <text evidence="3">The sequence shown here is derived from an EMBL/GenBank/DDBJ whole genome shotgun (WGS) entry which is preliminary data.</text>
</comment>
<evidence type="ECO:0000313" key="3">
    <source>
        <dbReference type="EMBL" id="CAH9130304.1"/>
    </source>
</evidence>
<dbReference type="Proteomes" id="UP001152523">
    <property type="component" value="Unassembled WGS sequence"/>
</dbReference>
<name>A0AAV0F494_9ASTE</name>
<protein>
    <submittedName>
        <fullName evidence="3">Uncharacterized protein</fullName>
    </submittedName>
</protein>